<evidence type="ECO:0000256" key="3">
    <source>
        <dbReference type="SAM" id="Phobius"/>
    </source>
</evidence>
<proteinExistence type="inferred from homology"/>
<evidence type="ECO:0000313" key="7">
    <source>
        <dbReference type="Proteomes" id="UP000078529"/>
    </source>
</evidence>
<dbReference type="PATRIC" id="fig|401562.3.peg.2670"/>
<feature type="region of interest" description="Disordered" evidence="2">
    <location>
        <begin position="25"/>
        <end position="44"/>
    </location>
</feature>
<keyword evidence="1 3" id="KW-0472">Membrane</keyword>
<keyword evidence="3" id="KW-0812">Transmembrane</keyword>
<dbReference type="STRING" id="401562.NS365_14070"/>
<dbReference type="Pfam" id="PF09527">
    <property type="entry name" value="ATPase_gene1"/>
    <property type="match status" value="1"/>
</dbReference>
<accession>A0A175RQE1</accession>
<organism evidence="5 7">
    <name type="scientific">Aureimonas ureilytica</name>
    <dbReference type="NCBI Taxonomy" id="401562"/>
    <lineage>
        <taxon>Bacteria</taxon>
        <taxon>Pseudomonadati</taxon>
        <taxon>Pseudomonadota</taxon>
        <taxon>Alphaproteobacteria</taxon>
        <taxon>Hyphomicrobiales</taxon>
        <taxon>Aurantimonadaceae</taxon>
        <taxon>Aureimonas</taxon>
    </lineage>
</organism>
<sequence length="112" mass="11659">MSMSDPHSRSDAELAADHRKLQERIAKLKAATAEEPVPEQGQASMQGMAKGLKIASEFIAGIMVGGAIGYGIDRFFGTTPFGLIIFLMLGFAAGVLNVVRSAQGETGPPPGA</sequence>
<dbReference type="OrthoDB" id="15401at2"/>
<feature type="transmembrane region" description="Helical" evidence="3">
    <location>
        <begin position="78"/>
        <end position="99"/>
    </location>
</feature>
<keyword evidence="3" id="KW-1133">Transmembrane helix</keyword>
<dbReference type="PIRSF" id="PIRSF032126">
    <property type="entry name" value="F0F1_ATP_synthase_subunit_I"/>
    <property type="match status" value="1"/>
</dbReference>
<keyword evidence="1" id="KW-0375">Hydrogen ion transport</keyword>
<keyword evidence="1" id="KW-0406">Ion transport</keyword>
<dbReference type="EMBL" id="LDQA01000028">
    <property type="protein sequence ID" value="KTR05194.1"/>
    <property type="molecule type" value="Genomic_DNA"/>
</dbReference>
<dbReference type="EMBL" id="LDPZ01000030">
    <property type="protein sequence ID" value="KTQ94148.1"/>
    <property type="molecule type" value="Genomic_DNA"/>
</dbReference>
<evidence type="ECO:0000313" key="5">
    <source>
        <dbReference type="EMBL" id="KTR05194.1"/>
    </source>
</evidence>
<protein>
    <recommendedName>
        <fullName evidence="1">ATP synthase protein I</fullName>
    </recommendedName>
</protein>
<gene>
    <name evidence="4" type="ORF">NS226_14835</name>
    <name evidence="5" type="ORF">NS365_14070</name>
</gene>
<evidence type="ECO:0000256" key="1">
    <source>
        <dbReference type="PIRNR" id="PIRNR032126"/>
    </source>
</evidence>
<keyword evidence="7" id="KW-1185">Reference proteome</keyword>
<dbReference type="InterPro" id="IPR016989">
    <property type="entry name" value="Atp1_alphaprobac"/>
</dbReference>
<reference evidence="6 7" key="1">
    <citation type="journal article" date="2016" name="Front. Microbiol.">
        <title>Genomic Resource of Rice Seed Associated Bacteria.</title>
        <authorList>
            <person name="Midha S."/>
            <person name="Bansal K."/>
            <person name="Sharma S."/>
            <person name="Kumar N."/>
            <person name="Patil P.P."/>
            <person name="Chaudhry V."/>
            <person name="Patil P.B."/>
        </authorList>
    </citation>
    <scope>NUCLEOTIDE SEQUENCE [LARGE SCALE GENOMIC DNA]</scope>
    <source>
        <strain evidence="4 6">NS226</strain>
        <strain evidence="5 7">NS365</strain>
    </source>
</reference>
<evidence type="ECO:0000313" key="6">
    <source>
        <dbReference type="Proteomes" id="UP000078272"/>
    </source>
</evidence>
<dbReference type="InterPro" id="IPR032820">
    <property type="entry name" value="ATPase_put"/>
</dbReference>
<feature type="transmembrane region" description="Helical" evidence="3">
    <location>
        <begin position="54"/>
        <end position="72"/>
    </location>
</feature>
<comment type="caution">
    <text evidence="5">The sequence shown here is derived from an EMBL/GenBank/DDBJ whole genome shotgun (WGS) entry which is preliminary data.</text>
</comment>
<comment type="similarity">
    <text evidence="1">Belongs to the bacterial AtpI family.</text>
</comment>
<dbReference type="GO" id="GO:1902600">
    <property type="term" value="P:proton transmembrane transport"/>
    <property type="evidence" value="ECO:0007669"/>
    <property type="project" value="UniProtKB-KW"/>
</dbReference>
<comment type="function">
    <text evidence="1">A possible function for this protein is to guide the assembly of the membrane sector of the ATPase enzyme complex.</text>
</comment>
<evidence type="ECO:0000256" key="2">
    <source>
        <dbReference type="SAM" id="MobiDB-lite"/>
    </source>
</evidence>
<dbReference type="GO" id="GO:0045259">
    <property type="term" value="C:proton-transporting ATP synthase complex"/>
    <property type="evidence" value="ECO:0007669"/>
    <property type="project" value="UniProtKB-UniRule"/>
</dbReference>
<keyword evidence="1" id="KW-0813">Transport</keyword>
<name>A0A175RQE1_9HYPH</name>
<dbReference type="Proteomes" id="UP000078272">
    <property type="component" value="Unassembled WGS sequence"/>
</dbReference>
<dbReference type="AlphaFoldDB" id="A0A175RQE1"/>
<dbReference type="Proteomes" id="UP000078529">
    <property type="component" value="Unassembled WGS sequence"/>
</dbReference>
<evidence type="ECO:0000313" key="4">
    <source>
        <dbReference type="EMBL" id="KTQ94148.1"/>
    </source>
</evidence>